<name>A0ABW8CBQ6_9ACTN</name>
<dbReference type="EMBL" id="JBITYG010000005">
    <property type="protein sequence ID" value="MFI9102806.1"/>
    <property type="molecule type" value="Genomic_DNA"/>
</dbReference>
<evidence type="ECO:0000313" key="3">
    <source>
        <dbReference type="Proteomes" id="UP001614394"/>
    </source>
</evidence>
<organism evidence="2 3">
    <name type="scientific">Streptomyces fildesensis</name>
    <dbReference type="NCBI Taxonomy" id="375757"/>
    <lineage>
        <taxon>Bacteria</taxon>
        <taxon>Bacillati</taxon>
        <taxon>Actinomycetota</taxon>
        <taxon>Actinomycetes</taxon>
        <taxon>Kitasatosporales</taxon>
        <taxon>Streptomycetaceae</taxon>
        <taxon>Streptomyces</taxon>
    </lineage>
</organism>
<dbReference type="RefSeq" id="WP_399650893.1">
    <property type="nucleotide sequence ID" value="NZ_JBITYG010000005.1"/>
</dbReference>
<feature type="region of interest" description="Disordered" evidence="1">
    <location>
        <begin position="160"/>
        <end position="196"/>
    </location>
</feature>
<comment type="caution">
    <text evidence="2">The sequence shown here is derived from an EMBL/GenBank/DDBJ whole genome shotgun (WGS) entry which is preliminary data.</text>
</comment>
<dbReference type="Proteomes" id="UP001614394">
    <property type="component" value="Unassembled WGS sequence"/>
</dbReference>
<accession>A0ABW8CBQ6</accession>
<reference evidence="2 3" key="1">
    <citation type="submission" date="2024-10" db="EMBL/GenBank/DDBJ databases">
        <title>The Natural Products Discovery Center: Release of the First 8490 Sequenced Strains for Exploring Actinobacteria Biosynthetic Diversity.</title>
        <authorList>
            <person name="Kalkreuter E."/>
            <person name="Kautsar S.A."/>
            <person name="Yang D."/>
            <person name="Bader C.D."/>
            <person name="Teijaro C.N."/>
            <person name="Fluegel L."/>
            <person name="Davis C.M."/>
            <person name="Simpson J.R."/>
            <person name="Lauterbach L."/>
            <person name="Steele A.D."/>
            <person name="Gui C."/>
            <person name="Meng S."/>
            <person name="Li G."/>
            <person name="Viehrig K."/>
            <person name="Ye F."/>
            <person name="Su P."/>
            <person name="Kiefer A.F."/>
            <person name="Nichols A."/>
            <person name="Cepeda A.J."/>
            <person name="Yan W."/>
            <person name="Fan B."/>
            <person name="Jiang Y."/>
            <person name="Adhikari A."/>
            <person name="Zheng C.-J."/>
            <person name="Schuster L."/>
            <person name="Cowan T.M."/>
            <person name="Smanski M.J."/>
            <person name="Chevrette M.G."/>
            <person name="De Carvalho L.P.S."/>
            <person name="Shen B."/>
        </authorList>
    </citation>
    <scope>NUCLEOTIDE SEQUENCE [LARGE SCALE GENOMIC DNA]</scope>
    <source>
        <strain evidence="2 3">NPDC053399</strain>
    </source>
</reference>
<evidence type="ECO:0000256" key="1">
    <source>
        <dbReference type="SAM" id="MobiDB-lite"/>
    </source>
</evidence>
<gene>
    <name evidence="2" type="ORF">ACIGXA_20015</name>
</gene>
<evidence type="ECO:0000313" key="2">
    <source>
        <dbReference type="EMBL" id="MFI9102806.1"/>
    </source>
</evidence>
<proteinExistence type="predicted"/>
<sequence>MTIGFAPETTTRASSRLSRSLEPAEWTAAGIPLLANPREVVKDLQSRHLPTPVTAVVAVFEPEGRLAASASFTGSTGVVDGWEHRNAILAHLRRVLPHDLRRRAPARTAVLLLCRDGTPGWTEKDGAWMWGLRDACMLHGLRCGAYVTLTRDGWQVLGENRGGRTPNSHPFAERPDDAAALRPQGAPEALRRTAAR</sequence>
<protein>
    <submittedName>
        <fullName evidence="2">Uncharacterized protein</fullName>
    </submittedName>
</protein>
<keyword evidence="3" id="KW-1185">Reference proteome</keyword>